<dbReference type="Proteomes" id="UP001606099">
    <property type="component" value="Unassembled WGS sequence"/>
</dbReference>
<gene>
    <name evidence="1" type="ORF">ACG0Z6_04780</name>
</gene>
<proteinExistence type="predicted"/>
<keyword evidence="2" id="KW-1185">Reference proteome</keyword>
<dbReference type="RefSeq" id="WP_394458990.1">
    <property type="nucleotide sequence ID" value="NZ_JBIGHZ010000002.1"/>
</dbReference>
<evidence type="ECO:0000313" key="1">
    <source>
        <dbReference type="EMBL" id="MFG6447554.1"/>
    </source>
</evidence>
<evidence type="ECO:0008006" key="3">
    <source>
        <dbReference type="Google" id="ProtNLM"/>
    </source>
</evidence>
<sequence>MRNLSRSSLCAQRGITSLLFVLMVGLGMGVMVMGAVHHVRGFQQQSVAVHAQTQAQLKAWSGVEALRQHLHQLSEAEAAALVANTDVGFNGLQEVSAKLITVVADDLAYCGGNTRLAFDVSGSSGQATSLLAAQFCVQGSRGGGSTAPTVNIKGDLRLSGDLKILGGNNSRVVVDGNVEGGGGLYGGVELYATGDIKLRGGTDFRELFAERDILLEGSGGYPKITALRNVTLTGTVSAEELNAMGTVTLAGNPVTALNAHGDVTLKGSAVAVLKTKGSVTAQNANISGRAEVQSNYSESSDGTVADGVLGGTLTVPGYNTKVKLTRLEGLQVAIPVFSRRAVTPQSFDANLYKSLANYVFESSGTHIRVTVRNVSGLPDGIYYLLGQADKQDRLCPTTTFDAARCVVRIAYGTSDNNAAITHAAGTWSVGGTGPDASGKAGATTGPVLAPGIYWFDGNVSAGNGNFVASWIATGDITTAANHVTSAPNYAGYSRVCTNPHFPKPLNLCPASGTELTYVPAANIAFAAGAAQPKGGYRGGNITVAANSSVYGDVIAGTKLTTMGSTRIFGYITAGSADAASQGATLSAETTIDLSDLPSNYKPGDNGPQPSVPKQARMIWARYR</sequence>
<dbReference type="EMBL" id="JBIGHZ010000002">
    <property type="protein sequence ID" value="MFG6447554.1"/>
    <property type="molecule type" value="Genomic_DNA"/>
</dbReference>
<comment type="caution">
    <text evidence="1">The sequence shown here is derived from an EMBL/GenBank/DDBJ whole genome shotgun (WGS) entry which is preliminary data.</text>
</comment>
<reference evidence="1 2" key="1">
    <citation type="submission" date="2024-08" db="EMBL/GenBank/DDBJ databases">
        <authorList>
            <person name="Lu H."/>
        </authorList>
    </citation>
    <scope>NUCLEOTIDE SEQUENCE [LARGE SCALE GENOMIC DNA]</scope>
    <source>
        <strain evidence="1 2">BYS180W</strain>
    </source>
</reference>
<evidence type="ECO:0000313" key="2">
    <source>
        <dbReference type="Proteomes" id="UP001606099"/>
    </source>
</evidence>
<organism evidence="1 2">
    <name type="scientific">Roseateles rivi</name>
    <dbReference type="NCBI Taxonomy" id="3299028"/>
    <lineage>
        <taxon>Bacteria</taxon>
        <taxon>Pseudomonadati</taxon>
        <taxon>Pseudomonadota</taxon>
        <taxon>Betaproteobacteria</taxon>
        <taxon>Burkholderiales</taxon>
        <taxon>Sphaerotilaceae</taxon>
        <taxon>Roseateles</taxon>
    </lineage>
</organism>
<accession>A0ABW7FTA6</accession>
<protein>
    <recommendedName>
        <fullName evidence="3">DUF342 domain-containing protein</fullName>
    </recommendedName>
</protein>
<name>A0ABW7FTA6_9BURK</name>